<evidence type="ECO:0000313" key="2">
    <source>
        <dbReference type="Proteomes" id="UP001150603"/>
    </source>
</evidence>
<sequence length="237" mass="26055">MTTIEYPDAAVDDSAMACPVMHTTPDAEKSFVVVVEQGKSAEDGVIVSFSSTLPMKQFRQSVAAKLKIADSEGMTLLSGQEGSEISDVRQLLDLKVAYVQTSSVRRAIHYVKGYPVVGIIPMVIHDIRDSLTALFGDHDTIQFYMFSTRVVATRDPAVVSFAINDSAYIYKKVKFPFSEVQQVGGTGLFTTSSTDPQWQLAHRLLMPAFSASAMKIYNEEMIQIAMDTSNLVSQYTA</sequence>
<protein>
    <submittedName>
        <fullName evidence="1">Uncharacterized protein</fullName>
    </submittedName>
</protein>
<evidence type="ECO:0000313" key="1">
    <source>
        <dbReference type="EMBL" id="KAJ1949144.1"/>
    </source>
</evidence>
<keyword evidence="2" id="KW-1185">Reference proteome</keyword>
<comment type="caution">
    <text evidence="1">The sequence shown here is derived from an EMBL/GenBank/DDBJ whole genome shotgun (WGS) entry which is preliminary data.</text>
</comment>
<name>A0ACC1JEB2_9FUNG</name>
<proteinExistence type="predicted"/>
<dbReference type="EMBL" id="JANBPW010000535">
    <property type="protein sequence ID" value="KAJ1949144.1"/>
    <property type="molecule type" value="Genomic_DNA"/>
</dbReference>
<reference evidence="1" key="1">
    <citation type="submission" date="2022-07" db="EMBL/GenBank/DDBJ databases">
        <title>Phylogenomic reconstructions and comparative analyses of Kickxellomycotina fungi.</title>
        <authorList>
            <person name="Reynolds N.K."/>
            <person name="Stajich J.E."/>
            <person name="Barry K."/>
            <person name="Grigoriev I.V."/>
            <person name="Crous P."/>
            <person name="Smith M.E."/>
        </authorList>
    </citation>
    <scope>NUCLEOTIDE SEQUENCE</scope>
    <source>
        <strain evidence="1">NRRL 5244</strain>
    </source>
</reference>
<gene>
    <name evidence="1" type="ORF">FBU59_001277</name>
</gene>
<feature type="non-terminal residue" evidence="1">
    <location>
        <position position="237"/>
    </location>
</feature>
<accession>A0ACC1JEB2</accession>
<dbReference type="Proteomes" id="UP001150603">
    <property type="component" value="Unassembled WGS sequence"/>
</dbReference>
<organism evidence="1 2">
    <name type="scientific">Linderina macrospora</name>
    <dbReference type="NCBI Taxonomy" id="4868"/>
    <lineage>
        <taxon>Eukaryota</taxon>
        <taxon>Fungi</taxon>
        <taxon>Fungi incertae sedis</taxon>
        <taxon>Zoopagomycota</taxon>
        <taxon>Kickxellomycotina</taxon>
        <taxon>Kickxellomycetes</taxon>
        <taxon>Kickxellales</taxon>
        <taxon>Kickxellaceae</taxon>
        <taxon>Linderina</taxon>
    </lineage>
</organism>